<accession>A0ABV0U213</accession>
<evidence type="ECO:0000313" key="2">
    <source>
        <dbReference type="Proteomes" id="UP001482620"/>
    </source>
</evidence>
<keyword evidence="2" id="KW-1185">Reference proteome</keyword>
<gene>
    <name evidence="1" type="ORF">ILYODFUR_039136</name>
</gene>
<name>A0ABV0U213_9TELE</name>
<organism evidence="1 2">
    <name type="scientific">Ilyodon furcidens</name>
    <name type="common">goldbreast splitfin</name>
    <dbReference type="NCBI Taxonomy" id="33524"/>
    <lineage>
        <taxon>Eukaryota</taxon>
        <taxon>Metazoa</taxon>
        <taxon>Chordata</taxon>
        <taxon>Craniata</taxon>
        <taxon>Vertebrata</taxon>
        <taxon>Euteleostomi</taxon>
        <taxon>Actinopterygii</taxon>
        <taxon>Neopterygii</taxon>
        <taxon>Teleostei</taxon>
        <taxon>Neoteleostei</taxon>
        <taxon>Acanthomorphata</taxon>
        <taxon>Ovalentaria</taxon>
        <taxon>Atherinomorphae</taxon>
        <taxon>Cyprinodontiformes</taxon>
        <taxon>Goodeidae</taxon>
        <taxon>Ilyodon</taxon>
    </lineage>
</organism>
<proteinExistence type="predicted"/>
<protein>
    <submittedName>
        <fullName evidence="1">Uncharacterized protein</fullName>
    </submittedName>
</protein>
<evidence type="ECO:0000313" key="1">
    <source>
        <dbReference type="EMBL" id="MEQ2238989.1"/>
    </source>
</evidence>
<sequence length="105" mass="12118">MLIATWVTVRQRRPDYKTCSPQRTMTKRSDGCVSAAVNGRQVNVITSLSGRSKGEEEKDKKTAVEVFVAGQRRNIIRRRSQQHFPKTFLTLLEIAGWCSRRFFEN</sequence>
<dbReference type="EMBL" id="JAHRIQ010057546">
    <property type="protein sequence ID" value="MEQ2238989.1"/>
    <property type="molecule type" value="Genomic_DNA"/>
</dbReference>
<comment type="caution">
    <text evidence="1">The sequence shown here is derived from an EMBL/GenBank/DDBJ whole genome shotgun (WGS) entry which is preliminary data.</text>
</comment>
<dbReference type="Proteomes" id="UP001482620">
    <property type="component" value="Unassembled WGS sequence"/>
</dbReference>
<reference evidence="1 2" key="1">
    <citation type="submission" date="2021-06" db="EMBL/GenBank/DDBJ databases">
        <authorList>
            <person name="Palmer J.M."/>
        </authorList>
    </citation>
    <scope>NUCLEOTIDE SEQUENCE [LARGE SCALE GENOMIC DNA]</scope>
    <source>
        <strain evidence="2">if_2019</strain>
        <tissue evidence="1">Muscle</tissue>
    </source>
</reference>